<organism evidence="11 12">
    <name type="scientific">Thermodesulfobium acidiphilum</name>
    <dbReference type="NCBI Taxonomy" id="1794699"/>
    <lineage>
        <taxon>Bacteria</taxon>
        <taxon>Pseudomonadati</taxon>
        <taxon>Thermodesulfobiota</taxon>
        <taxon>Thermodesulfobiia</taxon>
        <taxon>Thermodesulfobiales</taxon>
        <taxon>Thermodesulfobiaceae</taxon>
        <taxon>Thermodesulfobium</taxon>
    </lineage>
</organism>
<dbReference type="InterPro" id="IPR005503">
    <property type="entry name" value="FliL"/>
</dbReference>
<evidence type="ECO:0000256" key="5">
    <source>
        <dbReference type="ARBA" id="ARBA00022500"/>
    </source>
</evidence>
<keyword evidence="11" id="KW-0966">Cell projection</keyword>
<evidence type="ECO:0000313" key="11">
    <source>
        <dbReference type="EMBL" id="AWB09403.1"/>
    </source>
</evidence>
<protein>
    <recommendedName>
        <fullName evidence="10">Flagellar protein FliL</fullName>
    </recommendedName>
</protein>
<keyword evidence="11" id="KW-0969">Cilium</keyword>
<dbReference type="Pfam" id="PF03748">
    <property type="entry name" value="FliL"/>
    <property type="match status" value="1"/>
</dbReference>
<comment type="subcellular location">
    <subcellularLocation>
        <location evidence="2">Cell membrane</location>
        <topology evidence="2">Single-pass membrane protein</topology>
    </subcellularLocation>
</comment>
<keyword evidence="12" id="KW-1185">Reference proteome</keyword>
<comment type="function">
    <text evidence="1 10">Controls the rotational direction of flagella during chemotaxis.</text>
</comment>
<keyword evidence="6 10" id="KW-0812">Transmembrane</keyword>
<dbReference type="RefSeq" id="WP_108307630.1">
    <property type="nucleotide sequence ID" value="NZ_CP020921.1"/>
</dbReference>
<evidence type="ECO:0000313" key="12">
    <source>
        <dbReference type="Proteomes" id="UP000244792"/>
    </source>
</evidence>
<keyword evidence="11" id="KW-0282">Flagellum</keyword>
<keyword evidence="7 10" id="KW-0283">Flagellar rotation</keyword>
<evidence type="ECO:0000256" key="6">
    <source>
        <dbReference type="ARBA" id="ARBA00022692"/>
    </source>
</evidence>
<evidence type="ECO:0000256" key="3">
    <source>
        <dbReference type="ARBA" id="ARBA00008281"/>
    </source>
</evidence>
<dbReference type="OrthoDB" id="166089at2"/>
<keyword evidence="9 10" id="KW-0472">Membrane</keyword>
<evidence type="ECO:0000256" key="9">
    <source>
        <dbReference type="ARBA" id="ARBA00023136"/>
    </source>
</evidence>
<keyword evidence="8 10" id="KW-1133">Transmembrane helix</keyword>
<dbReference type="KEGG" id="taci:TDSAC_0013"/>
<accession>A0A2R4VXY6</accession>
<reference evidence="11 12" key="1">
    <citation type="submission" date="2017-04" db="EMBL/GenBank/DDBJ databases">
        <title>Genomic insights into metabolism of Thermodesulfobium acidiphilum.</title>
        <authorList>
            <person name="Toshchakov S.V."/>
            <person name="Frolov E.N."/>
            <person name="Kublanov I.V."/>
            <person name="Samarov N.I."/>
            <person name="Novikov A."/>
            <person name="Lebedinsky A.V."/>
            <person name="Bonch-Osmolovskaya E.A."/>
            <person name="Chernyh N.A."/>
        </authorList>
    </citation>
    <scope>NUCLEOTIDE SEQUENCE [LARGE SCALE GENOMIC DNA]</scope>
    <source>
        <strain evidence="11 12">3127-1</strain>
    </source>
</reference>
<evidence type="ECO:0000256" key="7">
    <source>
        <dbReference type="ARBA" id="ARBA00022779"/>
    </source>
</evidence>
<dbReference type="PANTHER" id="PTHR35091">
    <property type="entry name" value="FLAGELLAR PROTEIN FLIL"/>
    <property type="match status" value="1"/>
</dbReference>
<evidence type="ECO:0000256" key="4">
    <source>
        <dbReference type="ARBA" id="ARBA00022475"/>
    </source>
</evidence>
<dbReference type="PANTHER" id="PTHR35091:SF2">
    <property type="entry name" value="FLAGELLAR PROTEIN FLIL"/>
    <property type="match status" value="1"/>
</dbReference>
<comment type="similarity">
    <text evidence="3 10">Belongs to the FliL family.</text>
</comment>
<gene>
    <name evidence="11" type="ORF">TDSAC_0013</name>
</gene>
<keyword evidence="5 10" id="KW-0145">Chemotaxis</keyword>
<dbReference type="GO" id="GO:0005886">
    <property type="term" value="C:plasma membrane"/>
    <property type="evidence" value="ECO:0007669"/>
    <property type="project" value="UniProtKB-SubCell"/>
</dbReference>
<feature type="transmembrane region" description="Helical" evidence="10">
    <location>
        <begin position="9"/>
        <end position="28"/>
    </location>
</feature>
<evidence type="ECO:0000256" key="8">
    <source>
        <dbReference type="ARBA" id="ARBA00022989"/>
    </source>
</evidence>
<evidence type="ECO:0000256" key="10">
    <source>
        <dbReference type="RuleBase" id="RU364125"/>
    </source>
</evidence>
<evidence type="ECO:0000256" key="1">
    <source>
        <dbReference type="ARBA" id="ARBA00002254"/>
    </source>
</evidence>
<evidence type="ECO:0000256" key="2">
    <source>
        <dbReference type="ARBA" id="ARBA00004162"/>
    </source>
</evidence>
<dbReference type="AlphaFoldDB" id="A0A2R4VXY6"/>
<proteinExistence type="inferred from homology"/>
<dbReference type="GO" id="GO:0009425">
    <property type="term" value="C:bacterial-type flagellum basal body"/>
    <property type="evidence" value="ECO:0007669"/>
    <property type="project" value="InterPro"/>
</dbReference>
<name>A0A2R4VXY6_THEAF</name>
<dbReference type="EMBL" id="CP020921">
    <property type="protein sequence ID" value="AWB09403.1"/>
    <property type="molecule type" value="Genomic_DNA"/>
</dbReference>
<keyword evidence="4 10" id="KW-1003">Cell membrane</keyword>
<dbReference type="Proteomes" id="UP000244792">
    <property type="component" value="Chromosome"/>
</dbReference>
<dbReference type="GO" id="GO:0006935">
    <property type="term" value="P:chemotaxis"/>
    <property type="evidence" value="ECO:0007669"/>
    <property type="project" value="UniProtKB-KW"/>
</dbReference>
<sequence length="159" mass="18005">MKLFQNKKMLIILVTLVILGGGIGFYIANMLMPKPAPKEKHEPIFFTYPLQEFVVNTKDGRFLKASIVLELNEEIPIKSEAAAAEGKKVVLEPKAKPILDALTPELRNAAIIILSSQTYQDLITSQGKERLRQMLFQKFNQIVGRDIVKDVYFTNLVMQ</sequence>
<dbReference type="GO" id="GO:0071978">
    <property type="term" value="P:bacterial-type flagellum-dependent swarming motility"/>
    <property type="evidence" value="ECO:0007669"/>
    <property type="project" value="TreeGrafter"/>
</dbReference>